<proteinExistence type="predicted"/>
<dbReference type="AlphaFoldDB" id="A0A8H4RNG1"/>
<dbReference type="Proteomes" id="UP000566819">
    <property type="component" value="Unassembled WGS sequence"/>
</dbReference>
<evidence type="ECO:0000256" key="1">
    <source>
        <dbReference type="SAM" id="MobiDB-lite"/>
    </source>
</evidence>
<dbReference type="OrthoDB" id="2426273at2759"/>
<feature type="region of interest" description="Disordered" evidence="1">
    <location>
        <begin position="414"/>
        <end position="433"/>
    </location>
</feature>
<accession>A0A8H4RNG1</accession>
<evidence type="ECO:0000313" key="4">
    <source>
        <dbReference type="Proteomes" id="UP000566819"/>
    </source>
</evidence>
<dbReference type="PANTHER" id="PTHR39596">
    <property type="match status" value="1"/>
</dbReference>
<comment type="caution">
    <text evidence="3">The sequence shown here is derived from an EMBL/GenBank/DDBJ whole genome shotgun (WGS) entry which is preliminary data.</text>
</comment>
<dbReference type="EMBL" id="JAAMPI010000281">
    <property type="protein sequence ID" value="KAF4633185.1"/>
    <property type="molecule type" value="Genomic_DNA"/>
</dbReference>
<feature type="domain" description="Heterokaryon incompatibility" evidence="2">
    <location>
        <begin position="233"/>
        <end position="321"/>
    </location>
</feature>
<sequence>MDHLPLPEGFQPLEVPYLNDPKCPYVYDNKDMPEFLKRKGHGSTLVLFTFSLGSLSTRTIIYTSTIKETYITGLDSFMSAIQHAYVTAVGYDDLLVLSEVSFSIVILLRTLMLAKLELFPASERPHECKGDVYRFYQRLSSTTLYFISALGQQVPSRDHLSCKGFNFQVTQVTNFIYVPKHVTADRPCKLIMVKEELLNEAVSGGSIPVIFMDDKSNIHVGKVPIAVSKDRSYVALSHIWADGLGNPMGNVIHLCQAKKLQQSANDVATQYWKARRQPRPEVPTLWWMDTLCVPATEEGAKTMTINAMGKVYKNAMAVLVLDAEYGGMAGISLERAVGIAASPWWTRLWTIQEGAFAKEPYFQFRDYACRPSDLILYNTKQDKKYGEDEWNISELLIRDAISASVELSSLQEKLRPMKDDTSSATSDGDSAVDNPTKLFASSFVNGL</sequence>
<gene>
    <name evidence="3" type="ORF">G7Y89_g4939</name>
</gene>
<dbReference type="PANTHER" id="PTHR39596:SF2">
    <property type="entry name" value="HET DOMAIN PROTEIN (AFU_ORTHOLOGUE AFUA_1G17550)-RELATED"/>
    <property type="match status" value="1"/>
</dbReference>
<evidence type="ECO:0000313" key="3">
    <source>
        <dbReference type="EMBL" id="KAF4633185.1"/>
    </source>
</evidence>
<organism evidence="3 4">
    <name type="scientific">Cudoniella acicularis</name>
    <dbReference type="NCBI Taxonomy" id="354080"/>
    <lineage>
        <taxon>Eukaryota</taxon>
        <taxon>Fungi</taxon>
        <taxon>Dikarya</taxon>
        <taxon>Ascomycota</taxon>
        <taxon>Pezizomycotina</taxon>
        <taxon>Leotiomycetes</taxon>
        <taxon>Helotiales</taxon>
        <taxon>Tricladiaceae</taxon>
        <taxon>Cudoniella</taxon>
    </lineage>
</organism>
<protein>
    <recommendedName>
        <fullName evidence="2">Heterokaryon incompatibility domain-containing protein</fullName>
    </recommendedName>
</protein>
<reference evidence="3 4" key="1">
    <citation type="submission" date="2020-03" db="EMBL/GenBank/DDBJ databases">
        <title>Draft Genome Sequence of Cudoniella acicularis.</title>
        <authorList>
            <person name="Buettner E."/>
            <person name="Kellner H."/>
        </authorList>
    </citation>
    <scope>NUCLEOTIDE SEQUENCE [LARGE SCALE GENOMIC DNA]</scope>
    <source>
        <strain evidence="3 4">DSM 108380</strain>
    </source>
</reference>
<evidence type="ECO:0000259" key="2">
    <source>
        <dbReference type="Pfam" id="PF06985"/>
    </source>
</evidence>
<dbReference type="Pfam" id="PF06985">
    <property type="entry name" value="HET"/>
    <property type="match status" value="1"/>
</dbReference>
<feature type="compositionally biased region" description="Low complexity" evidence="1">
    <location>
        <begin position="422"/>
        <end position="431"/>
    </location>
</feature>
<dbReference type="InterPro" id="IPR010730">
    <property type="entry name" value="HET"/>
</dbReference>
<keyword evidence="4" id="KW-1185">Reference proteome</keyword>
<name>A0A8H4RNG1_9HELO</name>